<proteinExistence type="predicted"/>
<evidence type="ECO:0000313" key="2">
    <source>
        <dbReference type="EMBL" id="KAG8510553.1"/>
    </source>
</evidence>
<feature type="compositionally biased region" description="Polar residues" evidence="1">
    <location>
        <begin position="416"/>
        <end position="426"/>
    </location>
</feature>
<dbReference type="AlphaFoldDB" id="A0A8J5ZYR4"/>
<keyword evidence="2" id="KW-0238">DNA-binding</keyword>
<name>A0A8J5ZYR4_GALPY</name>
<organism evidence="2 3">
    <name type="scientific">Galemys pyrenaicus</name>
    <name type="common">Iberian desman</name>
    <name type="synonym">Pyrenean desman</name>
    <dbReference type="NCBI Taxonomy" id="202257"/>
    <lineage>
        <taxon>Eukaryota</taxon>
        <taxon>Metazoa</taxon>
        <taxon>Chordata</taxon>
        <taxon>Craniata</taxon>
        <taxon>Vertebrata</taxon>
        <taxon>Euteleostomi</taxon>
        <taxon>Mammalia</taxon>
        <taxon>Eutheria</taxon>
        <taxon>Laurasiatheria</taxon>
        <taxon>Eulipotyphla</taxon>
        <taxon>Talpidae</taxon>
        <taxon>Galemys</taxon>
    </lineage>
</organism>
<sequence>MRMSEPAAPGFGWRGTAAGVSRAGPRGVKRGSLSATTEPAARPAGTEHRSPLSAGGRGAMRRWNEEAPRQGEGPVALRAGVVAARRAGPARASWLHPAAAPAGTASARRRPCGPGGLSPAGAAQKFVRAARELQSGHRRVSGHPAAGRRALLCAPVGVPLGGQFLSGISAPLCSPLLSPLASGSVFPSSESGECRGVRAARGGCRARKARTHSVRNPKVCGARGSGARSGDSGSRGRWCGALVRGGGGAEGPRHLTFNFDFINPESPFQKYGRVLVFQNKCCEEKSSSQKKKGSIKKPEKGVGTVNSPSYLLVVLQAVLALCLALTGLPVHWQVKVCKNKSLIHCGSELFFLIVNSFTDNLRTMDADEGQDMSQVSVTVPLPPRLKVLLVSSGKESPPVSDTPDDGDEPMPVPEDLSTTSGGQQNSKSERGVARNVVWAATVTSR</sequence>
<dbReference type="GO" id="GO:0003677">
    <property type="term" value="F:DNA binding"/>
    <property type="evidence" value="ECO:0007669"/>
    <property type="project" value="UniProtKB-KW"/>
</dbReference>
<evidence type="ECO:0000313" key="3">
    <source>
        <dbReference type="Proteomes" id="UP000700334"/>
    </source>
</evidence>
<dbReference type="OrthoDB" id="9292745at2759"/>
<gene>
    <name evidence="2" type="ORF">J0S82_002609</name>
</gene>
<feature type="region of interest" description="Disordered" evidence="1">
    <location>
        <begin position="101"/>
        <end position="120"/>
    </location>
</feature>
<feature type="region of interest" description="Disordered" evidence="1">
    <location>
        <begin position="391"/>
        <end position="434"/>
    </location>
</feature>
<dbReference type="Proteomes" id="UP000700334">
    <property type="component" value="Unassembled WGS sequence"/>
</dbReference>
<feature type="region of interest" description="Disordered" evidence="1">
    <location>
        <begin position="1"/>
        <end position="58"/>
    </location>
</feature>
<reference evidence="2" key="1">
    <citation type="journal article" date="2021" name="Evol. Appl.">
        <title>The genome of the Pyrenean desman and the effects of bottlenecks and inbreeding on the genomic landscape of an endangered species.</title>
        <authorList>
            <person name="Escoda L."/>
            <person name="Castresana J."/>
        </authorList>
    </citation>
    <scope>NUCLEOTIDE SEQUENCE</scope>
    <source>
        <strain evidence="2">IBE-C5619</strain>
    </source>
</reference>
<evidence type="ECO:0000256" key="1">
    <source>
        <dbReference type="SAM" id="MobiDB-lite"/>
    </source>
</evidence>
<dbReference type="EMBL" id="JAGFMF010011868">
    <property type="protein sequence ID" value="KAG8510553.1"/>
    <property type="molecule type" value="Genomic_DNA"/>
</dbReference>
<comment type="caution">
    <text evidence="2">The sequence shown here is derived from an EMBL/GenBank/DDBJ whole genome shotgun (WGS) entry which is preliminary data.</text>
</comment>
<accession>A0A8J5ZYR4</accession>
<keyword evidence="3" id="KW-1185">Reference proteome</keyword>
<protein>
    <submittedName>
        <fullName evidence="2">DNA-binding protein Ikaros</fullName>
    </submittedName>
</protein>